<dbReference type="SUPFAM" id="SSF56935">
    <property type="entry name" value="Porins"/>
    <property type="match status" value="1"/>
</dbReference>
<protein>
    <submittedName>
        <fullName evidence="14">TonB-dependent receptor</fullName>
    </submittedName>
</protein>
<evidence type="ECO:0000256" key="5">
    <source>
        <dbReference type="ARBA" id="ARBA00023077"/>
    </source>
</evidence>
<dbReference type="Pfam" id="PF07715">
    <property type="entry name" value="Plug"/>
    <property type="match status" value="1"/>
</dbReference>
<evidence type="ECO:0000256" key="8">
    <source>
        <dbReference type="PROSITE-ProRule" id="PRU01360"/>
    </source>
</evidence>
<evidence type="ECO:0000256" key="4">
    <source>
        <dbReference type="ARBA" id="ARBA00022692"/>
    </source>
</evidence>
<feature type="region of interest" description="Disordered" evidence="10">
    <location>
        <begin position="660"/>
        <end position="681"/>
    </location>
</feature>
<dbReference type="OrthoDB" id="6276154at2"/>
<dbReference type="Proteomes" id="UP000317199">
    <property type="component" value="Chromosome"/>
</dbReference>
<dbReference type="Pfam" id="PF00593">
    <property type="entry name" value="TonB_dep_Rec_b-barrel"/>
    <property type="match status" value="1"/>
</dbReference>
<dbReference type="KEGG" id="lyj:FKV23_06535"/>
<keyword evidence="11" id="KW-0732">Signal</keyword>
<dbReference type="InterPro" id="IPR000531">
    <property type="entry name" value="Beta-barrel_TonB"/>
</dbReference>
<evidence type="ECO:0000256" key="3">
    <source>
        <dbReference type="ARBA" id="ARBA00022452"/>
    </source>
</evidence>
<dbReference type="AlphaFoldDB" id="A0A514BRZ3"/>
<dbReference type="InterPro" id="IPR036942">
    <property type="entry name" value="Beta-barrel_TonB_sf"/>
</dbReference>
<accession>A0A514BRZ3</accession>
<sequence>MVVKSRRLLRSRLSTALFAAMLLPVATGAFAQEEREDSQEQEQTSTTQTTDIDKVVVVGSRISRAQIESAAPVTVLTRADIEREGYQTVADVLQVLSQNTASSFTGDLGVTGFSPNAMVVNLRNLGPGYTLVLLDGKRPAQYPQPYNRDNNVVNVKALPSSLIERVEVLAGGASAIYGSDAVAGVVNIVTRKNFEGNEIRATVGTTSNGGGDSVSLEYAGGRSAERWHTTFGFQYSANEPVFASQRDWLSDTRQNPYGLVVNPSLSLVAIDALGVVVAPNHNAIYPGEDVCDQFGYRTVTTAARGLYCGSHTQVGSRSIWNKGRSYSGYGNATFDATDDIQLFGSATYYTSDGKSSSGTEFWGTAGDQFNQTAAGGQTPFFYDPNIGTILQLQRVFNPFELGGSEAASTLYDETTWSVQGGLRGDIADRFDWEASAAYSRYDYTADRPRLLSKAVHEYFLGEQLGLDPFFGFYPVYELDLDRWSTPLTPEQYRAISTRVINEGKTTSSSVDFTLTGDLWEMPAGPVGFAGIIEAVRQTTDLRSDPRLDVTRPLDENTVYNLVSSGRTSGERDRYAVGAEFRVPITSMLTAQLAGRYDKYDDITSVDDAFTYNLGLEFRPFESLLLRGTVATSFKAPDMQLVFAEGAASFSSVLDEYSCRSGTGPGEGQGPRTRAECNQSGDPTIYQTQTRIAGNPLLEEEESKSYTVGFVWDIIDGLSFTADYYRIKLENAASQLGNDFILQAEAACRLGSWSSSAPRPDLSDEFCSNIESFVTRLQAPGTPGDGRLQSINSAYINTAIQDTSGIDASFRFNHVTDRMGTFFANAEYTLVLTNKYAQFDFEPVTDYRDLPPTFFNPERSRARWSAGWSKDDWRFTWAGTRFGSAWGDQEENGCLTGDNEHVCYSRRLKPYIRHNLSVEKKFGANLVTQLSVLNVLDNQFREDPGNTAYPYYNPWLGADPLGRRFHFSINYKF</sequence>
<dbReference type="InterPro" id="IPR039426">
    <property type="entry name" value="TonB-dep_rcpt-like"/>
</dbReference>
<keyword evidence="4 8" id="KW-0812">Transmembrane</keyword>
<dbReference type="GO" id="GO:0009279">
    <property type="term" value="C:cell outer membrane"/>
    <property type="evidence" value="ECO:0007669"/>
    <property type="project" value="UniProtKB-SubCell"/>
</dbReference>
<evidence type="ECO:0000256" key="2">
    <source>
        <dbReference type="ARBA" id="ARBA00022448"/>
    </source>
</evidence>
<comment type="subcellular location">
    <subcellularLocation>
        <location evidence="1 8">Cell outer membrane</location>
        <topology evidence="1 8">Multi-pass membrane protein</topology>
    </subcellularLocation>
</comment>
<feature type="region of interest" description="Disordered" evidence="10">
    <location>
        <begin position="31"/>
        <end position="50"/>
    </location>
</feature>
<dbReference type="PROSITE" id="PS52016">
    <property type="entry name" value="TONB_DEPENDENT_REC_3"/>
    <property type="match status" value="1"/>
</dbReference>
<dbReference type="PANTHER" id="PTHR47234">
    <property type="match status" value="1"/>
</dbReference>
<dbReference type="PANTHER" id="PTHR47234:SF1">
    <property type="entry name" value="TONB-DEPENDENT RECEPTOR"/>
    <property type="match status" value="1"/>
</dbReference>
<feature type="domain" description="TonB-dependent receptor plug" evidence="13">
    <location>
        <begin position="67"/>
        <end position="185"/>
    </location>
</feature>
<keyword evidence="15" id="KW-1185">Reference proteome</keyword>
<evidence type="ECO:0000256" key="10">
    <source>
        <dbReference type="SAM" id="MobiDB-lite"/>
    </source>
</evidence>
<feature type="chain" id="PRO_5022061995" evidence="11">
    <location>
        <begin position="32"/>
        <end position="972"/>
    </location>
</feature>
<reference evidence="14 15" key="1">
    <citation type="submission" date="2019-06" db="EMBL/GenBank/DDBJ databases">
        <title>Lysobacter alkalisoli sp. nov. isolated from saline-alkali soil.</title>
        <authorList>
            <person name="Sun J.-Q."/>
            <person name="Xu L."/>
        </authorList>
    </citation>
    <scope>NUCLEOTIDE SEQUENCE [LARGE SCALE GENOMIC DNA]</scope>
    <source>
        <strain evidence="14 15">SJ-36</strain>
    </source>
</reference>
<evidence type="ECO:0000256" key="1">
    <source>
        <dbReference type="ARBA" id="ARBA00004571"/>
    </source>
</evidence>
<organism evidence="14 15">
    <name type="scientific">Marilutibacter alkalisoli</name>
    <dbReference type="NCBI Taxonomy" id="2591633"/>
    <lineage>
        <taxon>Bacteria</taxon>
        <taxon>Pseudomonadati</taxon>
        <taxon>Pseudomonadota</taxon>
        <taxon>Gammaproteobacteria</taxon>
        <taxon>Lysobacterales</taxon>
        <taxon>Lysobacteraceae</taxon>
        <taxon>Marilutibacter</taxon>
    </lineage>
</organism>
<evidence type="ECO:0000256" key="6">
    <source>
        <dbReference type="ARBA" id="ARBA00023136"/>
    </source>
</evidence>
<evidence type="ECO:0000313" key="14">
    <source>
        <dbReference type="EMBL" id="QDH69789.1"/>
    </source>
</evidence>
<gene>
    <name evidence="14" type="ORF">FKV23_06535</name>
</gene>
<keyword evidence="6 8" id="KW-0472">Membrane</keyword>
<evidence type="ECO:0000256" key="11">
    <source>
        <dbReference type="SAM" id="SignalP"/>
    </source>
</evidence>
<keyword evidence="14" id="KW-0675">Receptor</keyword>
<dbReference type="EMBL" id="CP041242">
    <property type="protein sequence ID" value="QDH69789.1"/>
    <property type="molecule type" value="Genomic_DNA"/>
</dbReference>
<feature type="compositionally biased region" description="Low complexity" evidence="10">
    <location>
        <begin position="41"/>
        <end position="50"/>
    </location>
</feature>
<dbReference type="InterPro" id="IPR037066">
    <property type="entry name" value="Plug_dom_sf"/>
</dbReference>
<evidence type="ECO:0000256" key="7">
    <source>
        <dbReference type="ARBA" id="ARBA00023237"/>
    </source>
</evidence>
<comment type="similarity">
    <text evidence="8 9">Belongs to the TonB-dependent receptor family.</text>
</comment>
<evidence type="ECO:0000259" key="12">
    <source>
        <dbReference type="Pfam" id="PF00593"/>
    </source>
</evidence>
<dbReference type="Gene3D" id="2.170.130.10">
    <property type="entry name" value="TonB-dependent receptor, plug domain"/>
    <property type="match status" value="1"/>
</dbReference>
<feature type="signal peptide" evidence="11">
    <location>
        <begin position="1"/>
        <end position="31"/>
    </location>
</feature>
<evidence type="ECO:0000256" key="9">
    <source>
        <dbReference type="RuleBase" id="RU003357"/>
    </source>
</evidence>
<keyword evidence="3 8" id="KW-1134">Transmembrane beta strand</keyword>
<keyword evidence="2 8" id="KW-0813">Transport</keyword>
<keyword evidence="7 8" id="KW-0998">Cell outer membrane</keyword>
<feature type="domain" description="TonB-dependent receptor-like beta-barrel" evidence="12">
    <location>
        <begin position="402"/>
        <end position="934"/>
    </location>
</feature>
<dbReference type="InterPro" id="IPR012910">
    <property type="entry name" value="Plug_dom"/>
</dbReference>
<evidence type="ECO:0000259" key="13">
    <source>
        <dbReference type="Pfam" id="PF07715"/>
    </source>
</evidence>
<proteinExistence type="inferred from homology"/>
<name>A0A514BRZ3_9GAMM</name>
<dbReference type="Gene3D" id="2.40.170.20">
    <property type="entry name" value="TonB-dependent receptor, beta-barrel domain"/>
    <property type="match status" value="1"/>
</dbReference>
<evidence type="ECO:0000313" key="15">
    <source>
        <dbReference type="Proteomes" id="UP000317199"/>
    </source>
</evidence>
<keyword evidence="5 9" id="KW-0798">TonB box</keyword>